<evidence type="ECO:0000259" key="1">
    <source>
        <dbReference type="Pfam" id="PF08336"/>
    </source>
</evidence>
<dbReference type="EMBL" id="CAJVCH010570973">
    <property type="protein sequence ID" value="CAG7836313.1"/>
    <property type="molecule type" value="Genomic_DNA"/>
</dbReference>
<comment type="caution">
    <text evidence="2">The sequence shown here is derived from an EMBL/GenBank/DDBJ whole genome shotgun (WGS) entry which is preliminary data.</text>
</comment>
<keyword evidence="3" id="KW-1185">Reference proteome</keyword>
<reference evidence="2" key="1">
    <citation type="submission" date="2021-06" db="EMBL/GenBank/DDBJ databases">
        <authorList>
            <person name="Hodson N. C."/>
            <person name="Mongue J. A."/>
            <person name="Jaron S. K."/>
        </authorList>
    </citation>
    <scope>NUCLEOTIDE SEQUENCE</scope>
</reference>
<dbReference type="GO" id="GO:0004656">
    <property type="term" value="F:procollagen-proline 4-dioxygenase activity"/>
    <property type="evidence" value="ECO:0007669"/>
    <property type="project" value="InterPro"/>
</dbReference>
<dbReference type="GO" id="GO:0005783">
    <property type="term" value="C:endoplasmic reticulum"/>
    <property type="evidence" value="ECO:0007669"/>
    <property type="project" value="InterPro"/>
</dbReference>
<accession>A0A8J2LIZ2</accession>
<proteinExistence type="predicted"/>
<feature type="domain" description="Prolyl 4-hydroxylase N-terminal" evidence="1">
    <location>
        <begin position="38"/>
        <end position="128"/>
    </location>
</feature>
<dbReference type="Pfam" id="PF08336">
    <property type="entry name" value="P4Ha_N"/>
    <property type="match status" value="1"/>
</dbReference>
<dbReference type="InterPro" id="IPR013547">
    <property type="entry name" value="P4H_N"/>
</dbReference>
<name>A0A8J2LIZ2_9HEXA</name>
<protein>
    <recommendedName>
        <fullName evidence="1">Prolyl 4-hydroxylase N-terminal domain-containing protein</fullName>
    </recommendedName>
</protein>
<evidence type="ECO:0000313" key="2">
    <source>
        <dbReference type="EMBL" id="CAG7836313.1"/>
    </source>
</evidence>
<dbReference type="AlphaFoldDB" id="A0A8J2LIZ2"/>
<dbReference type="Proteomes" id="UP000708208">
    <property type="component" value="Unassembled WGS sequence"/>
</dbReference>
<evidence type="ECO:0000313" key="3">
    <source>
        <dbReference type="Proteomes" id="UP000708208"/>
    </source>
</evidence>
<organism evidence="2 3">
    <name type="scientific">Allacma fusca</name>
    <dbReference type="NCBI Taxonomy" id="39272"/>
    <lineage>
        <taxon>Eukaryota</taxon>
        <taxon>Metazoa</taxon>
        <taxon>Ecdysozoa</taxon>
        <taxon>Arthropoda</taxon>
        <taxon>Hexapoda</taxon>
        <taxon>Collembola</taxon>
        <taxon>Symphypleona</taxon>
        <taxon>Sminthuridae</taxon>
        <taxon>Allacma</taxon>
    </lineage>
</organism>
<gene>
    <name evidence="2" type="ORF">AFUS01_LOCUS45570</name>
</gene>
<sequence>MEKSSFLCENDPREVFSLAESYLTYFEATTVKLQLNLRNEDEFVPYRANNVAWNSLSVYHMMKRFRSPLKEFVRALDPRNIDDYALQKQILHLMKFIGWPTEQDLQETMSSILRIQHTYDLGTADVSDLKLFNLSSVCFI</sequence>